<dbReference type="InParanoid" id="A0A2T3AQW3"/>
<feature type="region of interest" description="Disordered" evidence="1">
    <location>
        <begin position="399"/>
        <end position="544"/>
    </location>
</feature>
<dbReference type="InterPro" id="IPR043904">
    <property type="entry name" value="PhoD_2-like"/>
</dbReference>
<dbReference type="GeneID" id="36577030"/>
<feature type="region of interest" description="Disordered" evidence="1">
    <location>
        <begin position="563"/>
        <end position="587"/>
    </location>
</feature>
<feature type="compositionally biased region" description="Basic and acidic residues" evidence="1">
    <location>
        <begin position="243"/>
        <end position="280"/>
    </location>
</feature>
<dbReference type="Gene3D" id="3.60.21.70">
    <property type="entry name" value="PhoD-like phosphatase"/>
    <property type="match status" value="1"/>
</dbReference>
<dbReference type="OrthoDB" id="9999821at2759"/>
<feature type="domain" description="PhoD-like phosphatase" evidence="2">
    <location>
        <begin position="1138"/>
        <end position="1299"/>
    </location>
</feature>
<feature type="domain" description="PhoD-like phosphatase" evidence="2">
    <location>
        <begin position="875"/>
        <end position="1129"/>
    </location>
</feature>
<feature type="region of interest" description="Disordered" evidence="1">
    <location>
        <begin position="783"/>
        <end position="808"/>
    </location>
</feature>
<feature type="compositionally biased region" description="Polar residues" evidence="1">
    <location>
        <begin position="508"/>
        <end position="519"/>
    </location>
</feature>
<dbReference type="CDD" id="cd07389">
    <property type="entry name" value="MPP_PhoD"/>
    <property type="match status" value="1"/>
</dbReference>
<dbReference type="RefSeq" id="XP_024717057.1">
    <property type="nucleotide sequence ID" value="XM_024868949.1"/>
</dbReference>
<dbReference type="Pfam" id="PF19050">
    <property type="entry name" value="PhoD_2"/>
    <property type="match status" value="2"/>
</dbReference>
<feature type="compositionally biased region" description="Low complexity" evidence="1">
    <location>
        <begin position="44"/>
        <end position="58"/>
    </location>
</feature>
<gene>
    <name evidence="3" type="ORF">M430DRAFT_61815</name>
</gene>
<protein>
    <recommendedName>
        <fullName evidence="2">PhoD-like phosphatase domain-containing protein</fullName>
    </recommendedName>
</protein>
<feature type="compositionally biased region" description="Low complexity" evidence="1">
    <location>
        <begin position="1353"/>
        <end position="1363"/>
    </location>
</feature>
<evidence type="ECO:0000313" key="4">
    <source>
        <dbReference type="Proteomes" id="UP000241818"/>
    </source>
</evidence>
<accession>A0A2T3AQW3</accession>
<reference evidence="3 4" key="1">
    <citation type="journal article" date="2018" name="New Phytol.">
        <title>Comparative genomics and transcriptomics depict ericoid mycorrhizal fungi as versatile saprotrophs and plant mutualists.</title>
        <authorList>
            <person name="Martino E."/>
            <person name="Morin E."/>
            <person name="Grelet G.A."/>
            <person name="Kuo A."/>
            <person name="Kohler A."/>
            <person name="Daghino S."/>
            <person name="Barry K.W."/>
            <person name="Cichocki N."/>
            <person name="Clum A."/>
            <person name="Dockter R.B."/>
            <person name="Hainaut M."/>
            <person name="Kuo R.C."/>
            <person name="LaButti K."/>
            <person name="Lindahl B.D."/>
            <person name="Lindquist E.A."/>
            <person name="Lipzen A."/>
            <person name="Khouja H.R."/>
            <person name="Magnuson J."/>
            <person name="Murat C."/>
            <person name="Ohm R.A."/>
            <person name="Singer S.W."/>
            <person name="Spatafora J.W."/>
            <person name="Wang M."/>
            <person name="Veneault-Fourrey C."/>
            <person name="Henrissat B."/>
            <person name="Grigoriev I.V."/>
            <person name="Martin F.M."/>
            <person name="Perotto S."/>
        </authorList>
    </citation>
    <scope>NUCLEOTIDE SEQUENCE [LARGE SCALE GENOMIC DNA]</scope>
    <source>
        <strain evidence="3 4">ATCC 22711</strain>
    </source>
</reference>
<feature type="compositionally biased region" description="Polar residues" evidence="1">
    <location>
        <begin position="1370"/>
        <end position="1380"/>
    </location>
</feature>
<name>A0A2T3AQW3_AMORE</name>
<dbReference type="InterPro" id="IPR018946">
    <property type="entry name" value="PhoD-like_MPP"/>
</dbReference>
<feature type="compositionally biased region" description="Polar residues" evidence="1">
    <location>
        <begin position="59"/>
        <end position="79"/>
    </location>
</feature>
<evidence type="ECO:0000259" key="2">
    <source>
        <dbReference type="Pfam" id="PF19050"/>
    </source>
</evidence>
<feature type="compositionally biased region" description="Polar residues" evidence="1">
    <location>
        <begin position="438"/>
        <end position="447"/>
    </location>
</feature>
<keyword evidence="4" id="KW-1185">Reference proteome</keyword>
<dbReference type="EMBL" id="KZ679018">
    <property type="protein sequence ID" value="PSS08659.1"/>
    <property type="molecule type" value="Genomic_DNA"/>
</dbReference>
<organism evidence="3 4">
    <name type="scientific">Amorphotheca resinae ATCC 22711</name>
    <dbReference type="NCBI Taxonomy" id="857342"/>
    <lineage>
        <taxon>Eukaryota</taxon>
        <taxon>Fungi</taxon>
        <taxon>Dikarya</taxon>
        <taxon>Ascomycota</taxon>
        <taxon>Pezizomycotina</taxon>
        <taxon>Leotiomycetes</taxon>
        <taxon>Helotiales</taxon>
        <taxon>Amorphothecaceae</taxon>
        <taxon>Amorphotheca</taxon>
    </lineage>
</organism>
<evidence type="ECO:0000256" key="1">
    <source>
        <dbReference type="SAM" id="MobiDB-lite"/>
    </source>
</evidence>
<evidence type="ECO:0000313" key="3">
    <source>
        <dbReference type="EMBL" id="PSS08659.1"/>
    </source>
</evidence>
<feature type="region of interest" description="Disordered" evidence="1">
    <location>
        <begin position="1395"/>
        <end position="1440"/>
    </location>
</feature>
<feature type="compositionally biased region" description="Basic and acidic residues" evidence="1">
    <location>
        <begin position="494"/>
        <end position="505"/>
    </location>
</feature>
<feature type="compositionally biased region" description="Gly residues" evidence="1">
    <location>
        <begin position="189"/>
        <end position="199"/>
    </location>
</feature>
<feature type="region of interest" description="Disordered" evidence="1">
    <location>
        <begin position="1294"/>
        <end position="1380"/>
    </location>
</feature>
<feature type="compositionally biased region" description="Basic and acidic residues" evidence="1">
    <location>
        <begin position="1552"/>
        <end position="1561"/>
    </location>
</feature>
<dbReference type="STRING" id="857342.A0A2T3AQW3"/>
<dbReference type="PANTHER" id="PTHR46689">
    <property type="entry name" value="MEMBRANE PROTEIN, PUTATIVE-RELATED"/>
    <property type="match status" value="1"/>
</dbReference>
<dbReference type="GO" id="GO:0016020">
    <property type="term" value="C:membrane"/>
    <property type="evidence" value="ECO:0007669"/>
    <property type="project" value="TreeGrafter"/>
</dbReference>
<feature type="compositionally biased region" description="Polar residues" evidence="1">
    <location>
        <begin position="399"/>
        <end position="408"/>
    </location>
</feature>
<sequence length="1582" mass="177046">MEAPYVGQPPPQKVGRMMAAKRDANPTLKEPLTINTDTKGYRLSGQSSISQSRQNRNSTLTEAPTVSTQSPFVSPTASSFRGDGLTPRPPSFGYAGVDYSKEFTDRRRRRDSRNREQYFDEVPPPAAPDAPRPPPPTSYKLPYSNGASPTYQTAVRPRSARRPEGPMSPGEIPQDYIYGMRDGYRGTERTGGSGRGVGTASGWNHERSEYLDGPQSRPRNASISEGGAQRRRDWAPDRSPLQRLERTLDGITKEEKRARAEQAELLAREAKSDRGDERTARTSVRFRNRPVVKAPESSSQPGPQTVPEAGLATNPSRKQKEQPQRSGTVENRRAVPADVPILSPTSRGFDYQPQQNVDPQKPQSRPTSRRGSSTHERAAIPAVGAAGVAAGVAATAWLSSRSESNKLQNEAPGDPWISRRSSAEKQYQEVTAPRRPSVNDSFQQIATGASPPRGTAFSSHPQISKDKQLPSLPQEALTFAEPIGDNGNVGVDAKPTRRGDSRKIEQLTGAQAPTNQHQMYRSGLGGSGSLARPTSQRQPGMAQPATVNGAKSAILAPNNGDYVRSSDRQGHQGGHHISNIFHPGRPAGPGVYTPKKRLDEWRKGGVVLLDGAMLDLDVMERSEAEKNKAWWEAGNTGRRRSSTTQRKIEAYDGEYDNTNAPTRFTPPLFLKSGPLLRYCGMRRERRQGRYPPNVPRPEREIWRGSVMIVTEDSRSSYELAPTLRLFVQPMDLLPPPPARVDGEAGELASEYIDPIAGLPKVGRDGRTLYVRPVDHLNEMQDLSKEESDQGIFETRPTPLDGIKDPKKATRKMPYYDGEKAGKYKEIRGFRLHTEYGVTFWRFNIEIELREKQQRIAYRINRGPATGFWVPARDQVMNIMFYSCNGFSAGVDPNQFNGPDPMWRDVLNTHQTQPFHVMLGGGDQLYNDAVQHETVLFKQWTEIRDQHHKQRMPFTPELQEELELFYLNRYSMWFSQGLFGFAASQIPMINIFDDHDIIDGWGSYPDHYMRSPIMSGLGSVAFKYYMLFQHQSSIDEGEDTEPSWILGTHPGPYIPELSRSIFTHLGRSVAFLGLDCRTERTNGEVVSAETYDKIFDRLETDIVKGETEHLIVLLGVPIAYPRMVWLENILTSRVMDPVKALSRMGLLGKGLLNHLDGGVEILDDLDDHWTAKHHKDERYFLIDELQNLAAEKSVRITILGGDVHLAAIGQFYSNPKLNIPKDRDYRYMPNIISSAIVNTPPPDAIADFLNKRNKIHHLDADTDEDMIPIFTHDVNGKQRNNKRLLNRRNWCSIRVYDPERSPPPTADEASFDRSPSPPKREGLLRRLSSSRGRGPRYRPDGGNPDPSRPPLSNPGFFNRRPSFSRSRRGSTESQRSNSVIRRTLSLTRKDFLPEGLFRRNSKSRPDDGGINGYGADSDDDVPYHQQDVRSGLRGGGLEDDERYFPKPFGRTPGHPVEDPSMSIAGPYPQPQPAPPTNKYHIVPTSQLERPGKAVGGGAINLEGGLDICLNVEVNAKDPAGITMPYRLLVPRLWYEEDAEHQGQAAENLNTGLKRWESFSDKNNRRRRLSFTRRTEGSANSGQG</sequence>
<feature type="compositionally biased region" description="Pro residues" evidence="1">
    <location>
        <begin position="122"/>
        <end position="137"/>
    </location>
</feature>
<dbReference type="PANTHER" id="PTHR46689:SF1">
    <property type="entry name" value="PHOD-LIKE PHOSPHATASE DOMAIN-CONTAINING PROTEIN"/>
    <property type="match status" value="1"/>
</dbReference>
<dbReference type="InterPro" id="IPR038607">
    <property type="entry name" value="PhoD-like_sf"/>
</dbReference>
<feature type="region of interest" description="Disordered" evidence="1">
    <location>
        <begin position="1545"/>
        <end position="1582"/>
    </location>
</feature>
<dbReference type="Proteomes" id="UP000241818">
    <property type="component" value="Unassembled WGS sequence"/>
</dbReference>
<feature type="region of interest" description="Disordered" evidence="1">
    <location>
        <begin position="1"/>
        <end position="385"/>
    </location>
</feature>
<feature type="compositionally biased region" description="Polar residues" evidence="1">
    <location>
        <begin position="352"/>
        <end position="371"/>
    </location>
</feature>
<proteinExistence type="predicted"/>